<gene>
    <name evidence="1" type="primary">spoIIR</name>
    <name evidence="1" type="ORF">H9753_15410</name>
</gene>
<proteinExistence type="predicted"/>
<organism evidence="1 2">
    <name type="scientific">Candidatus Blautia merdavium</name>
    <dbReference type="NCBI Taxonomy" id="2838494"/>
    <lineage>
        <taxon>Bacteria</taxon>
        <taxon>Bacillati</taxon>
        <taxon>Bacillota</taxon>
        <taxon>Clostridia</taxon>
        <taxon>Lachnospirales</taxon>
        <taxon>Lachnospiraceae</taxon>
        <taxon>Blautia</taxon>
    </lineage>
</organism>
<accession>A0A9D2PTH2</accession>
<protein>
    <submittedName>
        <fullName evidence="1">Stage II sporulation protein R</fullName>
    </submittedName>
</protein>
<dbReference type="EMBL" id="DWVZ01000223">
    <property type="protein sequence ID" value="HJC64980.1"/>
    <property type="molecule type" value="Genomic_DNA"/>
</dbReference>
<reference evidence="1" key="1">
    <citation type="journal article" date="2021" name="PeerJ">
        <title>Extensive microbial diversity within the chicken gut microbiome revealed by metagenomics and culture.</title>
        <authorList>
            <person name="Gilroy R."/>
            <person name="Ravi A."/>
            <person name="Getino M."/>
            <person name="Pursley I."/>
            <person name="Horton D.L."/>
            <person name="Alikhan N.F."/>
            <person name="Baker D."/>
            <person name="Gharbi K."/>
            <person name="Hall N."/>
            <person name="Watson M."/>
            <person name="Adriaenssens E.M."/>
            <person name="Foster-Nyarko E."/>
            <person name="Jarju S."/>
            <person name="Secka A."/>
            <person name="Antonio M."/>
            <person name="Oren A."/>
            <person name="Chaudhuri R.R."/>
            <person name="La Ragione R."/>
            <person name="Hildebrand F."/>
            <person name="Pallen M.J."/>
        </authorList>
    </citation>
    <scope>NUCLEOTIDE SEQUENCE</scope>
    <source>
        <strain evidence="1">ChiBcec2-3848</strain>
    </source>
</reference>
<dbReference type="NCBIfam" id="TIGR02837">
    <property type="entry name" value="spore_II_R"/>
    <property type="match status" value="1"/>
</dbReference>
<dbReference type="Pfam" id="PF09551">
    <property type="entry name" value="Spore_II_R"/>
    <property type="match status" value="1"/>
</dbReference>
<sequence length="221" mass="25720">MKFWEFKNKRIFLAAVLIGLAGTLFLAGIRIMTLRRENEELKTRLEQEIQQGIAGEIFRLHVIANSDTQKDQELKLEVKNQVVDFLEETVGETHSAEETKEAVLTHLAQIEEEARDTVEEKGYDYPVQAVVEKTYFPEKTYGDCTFPAGEYEALIIRIGDAKGKNWWCVLYPSLCFLDDTYAVVTEEKKEELQKVLTREEFLEVMQSPQEKKKVRIGFRWF</sequence>
<evidence type="ECO:0000313" key="2">
    <source>
        <dbReference type="Proteomes" id="UP000823886"/>
    </source>
</evidence>
<dbReference type="AlphaFoldDB" id="A0A9D2PTH2"/>
<name>A0A9D2PTH2_9FIRM</name>
<reference evidence="1" key="2">
    <citation type="submission" date="2021-04" db="EMBL/GenBank/DDBJ databases">
        <authorList>
            <person name="Gilroy R."/>
        </authorList>
    </citation>
    <scope>NUCLEOTIDE SEQUENCE</scope>
    <source>
        <strain evidence="1">ChiBcec2-3848</strain>
    </source>
</reference>
<dbReference type="InterPro" id="IPR014202">
    <property type="entry name" value="Spore_II_R"/>
</dbReference>
<comment type="caution">
    <text evidence="1">The sequence shown here is derived from an EMBL/GenBank/DDBJ whole genome shotgun (WGS) entry which is preliminary data.</text>
</comment>
<evidence type="ECO:0000313" key="1">
    <source>
        <dbReference type="EMBL" id="HJC64980.1"/>
    </source>
</evidence>
<dbReference type="Proteomes" id="UP000823886">
    <property type="component" value="Unassembled WGS sequence"/>
</dbReference>